<dbReference type="EMBL" id="FNZQ01000001">
    <property type="protein sequence ID" value="SEK27389.1"/>
    <property type="molecule type" value="Genomic_DNA"/>
</dbReference>
<keyword evidence="7" id="KW-0969">Cilium</keyword>
<keyword evidence="3 4" id="KW-0975">Bacterial flagellum</keyword>
<evidence type="ECO:0000259" key="5">
    <source>
        <dbReference type="Pfam" id="PF00460"/>
    </source>
</evidence>
<protein>
    <recommendedName>
        <fullName evidence="4">Flagellar hook protein FlgE</fullName>
    </recommendedName>
</protein>
<name>A0A1H7FN26_9RHOB</name>
<comment type="function">
    <text evidence="4">A flexible structure which links the flagellar filament to the drive apparatus in the basal body.</text>
</comment>
<evidence type="ECO:0000259" key="6">
    <source>
        <dbReference type="Pfam" id="PF06429"/>
    </source>
</evidence>
<feature type="domain" description="Flagellar basal-body/hook protein C-terminal" evidence="6">
    <location>
        <begin position="391"/>
        <end position="431"/>
    </location>
</feature>
<dbReference type="InterPro" id="IPR037058">
    <property type="entry name" value="Falgellar_hook_FlgE_sf"/>
</dbReference>
<dbReference type="NCBIfam" id="TIGR03506">
    <property type="entry name" value="FlgEFG_subfam"/>
    <property type="match status" value="1"/>
</dbReference>
<keyword evidence="7" id="KW-0966">Cell projection</keyword>
<comment type="subcellular location">
    <subcellularLocation>
        <location evidence="1 4">Bacterial flagellum basal body</location>
    </subcellularLocation>
</comment>
<evidence type="ECO:0000256" key="3">
    <source>
        <dbReference type="ARBA" id="ARBA00023143"/>
    </source>
</evidence>
<evidence type="ECO:0000256" key="1">
    <source>
        <dbReference type="ARBA" id="ARBA00004117"/>
    </source>
</evidence>
<dbReference type="SUPFAM" id="SSF117143">
    <property type="entry name" value="Flagellar hook protein flgE"/>
    <property type="match status" value="1"/>
</dbReference>
<gene>
    <name evidence="7" type="ORF">SAMN04488526_0166</name>
</gene>
<dbReference type="Pfam" id="PF00460">
    <property type="entry name" value="Flg_bb_rod"/>
    <property type="match status" value="1"/>
</dbReference>
<dbReference type="Proteomes" id="UP000199283">
    <property type="component" value="Unassembled WGS sequence"/>
</dbReference>
<dbReference type="InterPro" id="IPR019776">
    <property type="entry name" value="Flagellar_basal_body_rod_CS"/>
</dbReference>
<dbReference type="InterPro" id="IPR001444">
    <property type="entry name" value="Flag_bb_rod_N"/>
</dbReference>
<evidence type="ECO:0000313" key="7">
    <source>
        <dbReference type="EMBL" id="SEK27389.1"/>
    </source>
</evidence>
<comment type="similarity">
    <text evidence="2 4">Belongs to the flagella basal body rod proteins family.</text>
</comment>
<evidence type="ECO:0000313" key="8">
    <source>
        <dbReference type="Proteomes" id="UP000199283"/>
    </source>
</evidence>
<dbReference type="PANTHER" id="PTHR30435">
    <property type="entry name" value="FLAGELLAR PROTEIN"/>
    <property type="match status" value="1"/>
</dbReference>
<dbReference type="Pfam" id="PF06429">
    <property type="entry name" value="Flg_bbr_C"/>
    <property type="match status" value="1"/>
</dbReference>
<proteinExistence type="inferred from homology"/>
<dbReference type="GO" id="GO:0009425">
    <property type="term" value="C:bacterial-type flagellum basal body"/>
    <property type="evidence" value="ECO:0007669"/>
    <property type="project" value="UniProtKB-SubCell"/>
</dbReference>
<dbReference type="PROSITE" id="PS00588">
    <property type="entry name" value="FLAGELLA_BB_ROD"/>
    <property type="match status" value="1"/>
</dbReference>
<feature type="domain" description="Flagellar basal body rod protein N-terminal" evidence="5">
    <location>
        <begin position="7"/>
        <end position="37"/>
    </location>
</feature>
<accession>A0A1H7FN26</accession>
<dbReference type="GO" id="GO:0071978">
    <property type="term" value="P:bacterial-type flagellum-dependent swarming motility"/>
    <property type="evidence" value="ECO:0007669"/>
    <property type="project" value="TreeGrafter"/>
</dbReference>
<dbReference type="InterPro" id="IPR010930">
    <property type="entry name" value="Flg_bb/hook_C_dom"/>
</dbReference>
<dbReference type="InterPro" id="IPR037925">
    <property type="entry name" value="FlgE/F/G-like"/>
</dbReference>
<dbReference type="GO" id="GO:0005829">
    <property type="term" value="C:cytosol"/>
    <property type="evidence" value="ECO:0007669"/>
    <property type="project" value="TreeGrafter"/>
</dbReference>
<keyword evidence="7" id="KW-0282">Flagellum</keyword>
<organism evidence="7 8">
    <name type="scientific">Jannaschia helgolandensis</name>
    <dbReference type="NCBI Taxonomy" id="188906"/>
    <lineage>
        <taxon>Bacteria</taxon>
        <taxon>Pseudomonadati</taxon>
        <taxon>Pseudomonadota</taxon>
        <taxon>Alphaproteobacteria</taxon>
        <taxon>Rhodobacterales</taxon>
        <taxon>Roseobacteraceae</taxon>
        <taxon>Jannaschia</taxon>
    </lineage>
</organism>
<reference evidence="7 8" key="1">
    <citation type="submission" date="2016-10" db="EMBL/GenBank/DDBJ databases">
        <authorList>
            <person name="de Groot N.N."/>
        </authorList>
    </citation>
    <scope>NUCLEOTIDE SEQUENCE [LARGE SCALE GENOMIC DNA]</scope>
    <source>
        <strain evidence="7 8">DSM 14858</strain>
    </source>
</reference>
<keyword evidence="8" id="KW-1185">Reference proteome</keyword>
<dbReference type="PANTHER" id="PTHR30435:SF1">
    <property type="entry name" value="FLAGELLAR HOOK PROTEIN FLGE"/>
    <property type="match status" value="1"/>
</dbReference>
<dbReference type="InterPro" id="IPR020013">
    <property type="entry name" value="Flagellar_FlgE/F/G"/>
</dbReference>
<sequence length="433" mass="45082">MTISSSLNAGVTGLNVNASRLATISDNIANSATFGYKRSTADFHSLVLDQSRGAYSAGGVRVTTGRAVEQRGTLITTNNPTDLSVTGRGMLPVTPITAVASGSSDLPLRMTSTGSFRADANGILRTASGQALLGWPANQDGGIPSYARDTMGGLMPVRVDANQFEGDATTRISLGVNLPATDTSFDSSGGSRTMALEYFGNLGQAQNLDITFVPTIPASGSSNEWTIQVNDAAQGGLLVGEFTVQFDDTRDYGGTISSVTTGSVGAYDAGTGLITVGAQSGALELDIGRPLEARGLSQLSDTFAPLSITKNGSPVGNLASIEVDALGMLSAIYDSGFTKTLYQIPIVDVPNPNGLKPLANQTYQVSSDSGAFYLWNAGDGPVGDVIGFSREESATDVASELTQLIQTQRAYNSNAKVIQTVDEMLQETTNIKR</sequence>
<dbReference type="STRING" id="188906.SAMN04488526_0166"/>
<dbReference type="RefSeq" id="WP_092758873.1">
    <property type="nucleotide sequence ID" value="NZ_CAXBJT010000026.1"/>
</dbReference>
<evidence type="ECO:0000256" key="2">
    <source>
        <dbReference type="ARBA" id="ARBA00009677"/>
    </source>
</evidence>
<dbReference type="OrthoDB" id="8372879at2"/>
<dbReference type="AlphaFoldDB" id="A0A1H7FN26"/>
<evidence type="ECO:0000256" key="4">
    <source>
        <dbReference type="RuleBase" id="RU362116"/>
    </source>
</evidence>
<dbReference type="Gene3D" id="2.60.98.20">
    <property type="entry name" value="Flagellar hook protein FlgE"/>
    <property type="match status" value="1"/>
</dbReference>
<dbReference type="GO" id="GO:0009424">
    <property type="term" value="C:bacterial-type flagellum hook"/>
    <property type="evidence" value="ECO:0007669"/>
    <property type="project" value="TreeGrafter"/>
</dbReference>